<dbReference type="RefSeq" id="WP_185675008.1">
    <property type="nucleotide sequence ID" value="NZ_JACHVB010000020.1"/>
</dbReference>
<gene>
    <name evidence="1" type="ORF">H5P28_07095</name>
</gene>
<protein>
    <submittedName>
        <fullName evidence="1">Uncharacterized protein</fullName>
    </submittedName>
</protein>
<evidence type="ECO:0000313" key="1">
    <source>
        <dbReference type="EMBL" id="MBC2594025.1"/>
    </source>
</evidence>
<keyword evidence="2" id="KW-1185">Reference proteome</keyword>
<organism evidence="1 2">
    <name type="scientific">Ruficoccus amylovorans</name>
    <dbReference type="NCBI Taxonomy" id="1804625"/>
    <lineage>
        <taxon>Bacteria</taxon>
        <taxon>Pseudomonadati</taxon>
        <taxon>Verrucomicrobiota</taxon>
        <taxon>Opitutia</taxon>
        <taxon>Puniceicoccales</taxon>
        <taxon>Cerasicoccaceae</taxon>
        <taxon>Ruficoccus</taxon>
    </lineage>
</organism>
<reference evidence="1 2" key="1">
    <citation type="submission" date="2020-07" db="EMBL/GenBank/DDBJ databases">
        <authorList>
            <person name="Feng X."/>
        </authorList>
    </citation>
    <scope>NUCLEOTIDE SEQUENCE [LARGE SCALE GENOMIC DNA]</scope>
    <source>
        <strain evidence="1 2">JCM31066</strain>
    </source>
</reference>
<accession>A0A842HC27</accession>
<evidence type="ECO:0000313" key="2">
    <source>
        <dbReference type="Proteomes" id="UP000546464"/>
    </source>
</evidence>
<comment type="caution">
    <text evidence="1">The sequence shown here is derived from an EMBL/GenBank/DDBJ whole genome shotgun (WGS) entry which is preliminary data.</text>
</comment>
<dbReference type="Proteomes" id="UP000546464">
    <property type="component" value="Unassembled WGS sequence"/>
</dbReference>
<dbReference type="AlphaFoldDB" id="A0A842HC27"/>
<dbReference type="EMBL" id="JACHVB010000020">
    <property type="protein sequence ID" value="MBC2594025.1"/>
    <property type="molecule type" value="Genomic_DNA"/>
</dbReference>
<name>A0A842HC27_9BACT</name>
<proteinExistence type="predicted"/>
<sequence length="77" mass="8910">MKRRLKFPKGAKGRRSLARLRQRRFECNFSAEFREFTALLMPLAMAFTAFSAARRVIASLDKDFPVQEPERMEGSGK</sequence>